<reference evidence="3" key="1">
    <citation type="submission" date="2016-10" db="EMBL/GenBank/DDBJ databases">
        <authorList>
            <person name="Varghese N."/>
            <person name="Submissions S."/>
        </authorList>
    </citation>
    <scope>NUCLEOTIDE SEQUENCE [LARGE SCALE GENOMIC DNA]</scope>
    <source>
        <strain evidence="3">DSM 11526</strain>
    </source>
</reference>
<keyword evidence="1" id="KW-0175">Coiled coil</keyword>
<accession>A0A1H4DZA8</accession>
<organism evidence="2 3">
    <name type="scientific">Marinobacterium iners DSM 11526</name>
    <dbReference type="NCBI Taxonomy" id="1122198"/>
    <lineage>
        <taxon>Bacteria</taxon>
        <taxon>Pseudomonadati</taxon>
        <taxon>Pseudomonadota</taxon>
        <taxon>Gammaproteobacteria</taxon>
        <taxon>Oceanospirillales</taxon>
        <taxon>Oceanospirillaceae</taxon>
        <taxon>Marinobacterium</taxon>
    </lineage>
</organism>
<evidence type="ECO:0000256" key="1">
    <source>
        <dbReference type="SAM" id="Coils"/>
    </source>
</evidence>
<gene>
    <name evidence="2" type="ORF">SAMN02745729_10771</name>
</gene>
<sequence>MRVRLTLSQRLFIVSAYCMGPGMTEHYFNALEHKIDLLLARVEQLELENSTLREQDTRLREERAQLIQLNDQTRSKVEGMIQRLKALEQNS</sequence>
<keyword evidence="2" id="KW-0132">Cell division</keyword>
<name>A0A1H4DZA8_9GAMM</name>
<dbReference type="EMBL" id="FNRJ01000007">
    <property type="protein sequence ID" value="SEA77956.1"/>
    <property type="molecule type" value="Genomic_DNA"/>
</dbReference>
<dbReference type="Proteomes" id="UP000242469">
    <property type="component" value="Unassembled WGS sequence"/>
</dbReference>
<keyword evidence="3" id="KW-1185">Reference proteome</keyword>
<protein>
    <submittedName>
        <fullName evidence="2">Cell division protein ZapB</fullName>
    </submittedName>
</protein>
<evidence type="ECO:0000313" key="3">
    <source>
        <dbReference type="Proteomes" id="UP000242469"/>
    </source>
</evidence>
<dbReference type="AlphaFoldDB" id="A0A1H4DZA8"/>
<dbReference type="InterPro" id="IPR012662">
    <property type="entry name" value="CHP02449"/>
</dbReference>
<evidence type="ECO:0000313" key="2">
    <source>
        <dbReference type="EMBL" id="SEA77956.1"/>
    </source>
</evidence>
<dbReference type="STRING" id="1122198.SAMN02745729_10771"/>
<keyword evidence="2" id="KW-0131">Cell cycle</keyword>
<feature type="coiled-coil region" evidence="1">
    <location>
        <begin position="28"/>
        <end position="90"/>
    </location>
</feature>
<dbReference type="NCBIfam" id="TIGR02449">
    <property type="entry name" value="TIGR02449 family protein"/>
    <property type="match status" value="1"/>
</dbReference>
<proteinExistence type="predicted"/>
<dbReference type="GO" id="GO:0051301">
    <property type="term" value="P:cell division"/>
    <property type="evidence" value="ECO:0007669"/>
    <property type="project" value="UniProtKB-KW"/>
</dbReference>